<keyword evidence="3" id="KW-1185">Reference proteome</keyword>
<dbReference type="PANTHER" id="PTHR13318">
    <property type="entry name" value="PARTNER OF PAIRED, ISOFORM B-RELATED"/>
    <property type="match status" value="1"/>
</dbReference>
<dbReference type="SMART" id="SM00367">
    <property type="entry name" value="LRR_CC"/>
    <property type="match status" value="7"/>
</dbReference>
<proteinExistence type="predicted"/>
<evidence type="ECO:0000313" key="2">
    <source>
        <dbReference type="EMBL" id="RLM86908.1"/>
    </source>
</evidence>
<dbReference type="Gene3D" id="3.80.10.10">
    <property type="entry name" value="Ribonuclease Inhibitor"/>
    <property type="match status" value="2"/>
</dbReference>
<dbReference type="Proteomes" id="UP000275267">
    <property type="component" value="Unassembled WGS sequence"/>
</dbReference>
<dbReference type="AlphaFoldDB" id="A0A3L6QTU0"/>
<gene>
    <name evidence="2" type="ORF">C2845_PM04G21200</name>
</gene>
<dbReference type="GO" id="GO:0019005">
    <property type="term" value="C:SCF ubiquitin ligase complex"/>
    <property type="evidence" value="ECO:0007669"/>
    <property type="project" value="TreeGrafter"/>
</dbReference>
<dbReference type="GO" id="GO:0031146">
    <property type="term" value="P:SCF-dependent proteasomal ubiquitin-dependent protein catabolic process"/>
    <property type="evidence" value="ECO:0007669"/>
    <property type="project" value="TreeGrafter"/>
</dbReference>
<dbReference type="OrthoDB" id="608610at2759"/>
<comment type="caution">
    <text evidence="2">The sequence shown here is derived from an EMBL/GenBank/DDBJ whole genome shotgun (WGS) entry which is preliminary data.</text>
</comment>
<organism evidence="2 3">
    <name type="scientific">Panicum miliaceum</name>
    <name type="common">Proso millet</name>
    <name type="synonym">Broomcorn millet</name>
    <dbReference type="NCBI Taxonomy" id="4540"/>
    <lineage>
        <taxon>Eukaryota</taxon>
        <taxon>Viridiplantae</taxon>
        <taxon>Streptophyta</taxon>
        <taxon>Embryophyta</taxon>
        <taxon>Tracheophyta</taxon>
        <taxon>Spermatophyta</taxon>
        <taxon>Magnoliopsida</taxon>
        <taxon>Liliopsida</taxon>
        <taxon>Poales</taxon>
        <taxon>Poaceae</taxon>
        <taxon>PACMAD clade</taxon>
        <taxon>Panicoideae</taxon>
        <taxon>Panicodae</taxon>
        <taxon>Paniceae</taxon>
        <taxon>Panicinae</taxon>
        <taxon>Panicum</taxon>
        <taxon>Panicum sect. Panicum</taxon>
    </lineage>
</organism>
<evidence type="ECO:0000313" key="3">
    <source>
        <dbReference type="Proteomes" id="UP000275267"/>
    </source>
</evidence>
<protein>
    <submittedName>
        <fullName evidence="2">Uncharacterized protein</fullName>
    </submittedName>
</protein>
<feature type="region of interest" description="Disordered" evidence="1">
    <location>
        <begin position="60"/>
        <end position="115"/>
    </location>
</feature>
<accession>A0A3L6QTU0</accession>
<evidence type="ECO:0000256" key="1">
    <source>
        <dbReference type="SAM" id="MobiDB-lite"/>
    </source>
</evidence>
<name>A0A3L6QTU0_PANMI</name>
<dbReference type="InterPro" id="IPR032675">
    <property type="entry name" value="LRR_dom_sf"/>
</dbReference>
<dbReference type="EMBL" id="PQIB02000011">
    <property type="protein sequence ID" value="RLM86908.1"/>
    <property type="molecule type" value="Genomic_DNA"/>
</dbReference>
<reference evidence="3" key="1">
    <citation type="journal article" date="2019" name="Nat. Commun.">
        <title>The genome of broomcorn millet.</title>
        <authorList>
            <person name="Zou C."/>
            <person name="Miki D."/>
            <person name="Li D."/>
            <person name="Tang Q."/>
            <person name="Xiao L."/>
            <person name="Rajput S."/>
            <person name="Deng P."/>
            <person name="Jia W."/>
            <person name="Huang R."/>
            <person name="Zhang M."/>
            <person name="Sun Y."/>
            <person name="Hu J."/>
            <person name="Fu X."/>
            <person name="Schnable P.S."/>
            <person name="Li F."/>
            <person name="Zhang H."/>
            <person name="Feng B."/>
            <person name="Zhu X."/>
            <person name="Liu R."/>
            <person name="Schnable J.C."/>
            <person name="Zhu J.-K."/>
            <person name="Zhang H."/>
        </authorList>
    </citation>
    <scope>NUCLEOTIDE SEQUENCE [LARGE SCALE GENOMIC DNA]</scope>
</reference>
<dbReference type="STRING" id="4540.A0A3L6QTU0"/>
<dbReference type="SUPFAM" id="SSF52047">
    <property type="entry name" value="RNI-like"/>
    <property type="match status" value="2"/>
</dbReference>
<sequence>MATWKDYIVLKKRFPSLLSLRVKQMSEGEHTLGRKILLCIVLFLSPLNRPSGNPRVLDKATQNAGGDHQALAGSGTSPVGGLNARQASKGARQVRGRRQQLGTGQALVKQPEDRRVGDMKQSSCLGTAFQSCQKSSISDDGLSQVAKQCRNLKSLRIEGSLSITEASLRALVQDAKRLESLALGSCPQIREDAILSLLMNQPYLDKLELKCMMPGESHWIGARQSSALNRHFRLFRQLSSLILVKCLGLQDLGMLKFARIHFRVLRHLVIDDCRGVTDRGLMWLVGDAMNPMKLKTIKLARFHFFTDAAAMKVMSLVCGTIESIILDSCDFDIMTPLHLDGAVARWCPKLKVIRMEHCERIMYLFLSWVNKACRGLKEIRLIGSPAPVHDHGIASLLSSILHRNRITKIELRSCHVTDMHVCIIARSSVEALHELILDECPKISGNFTVFLRAHCPCLIKLGLNHVQINDGDIESLMVAGFEHLEELNLMGCPLITDNILRILDTSSLPELRRVNLSDCPNVTQEMEN</sequence>
<dbReference type="InterPro" id="IPR006553">
    <property type="entry name" value="Leu-rich_rpt_Cys-con_subtyp"/>
</dbReference>